<evidence type="ECO:0000313" key="6">
    <source>
        <dbReference type="Proteomes" id="UP000774000"/>
    </source>
</evidence>
<keyword evidence="6" id="KW-1185">Reference proteome</keyword>
<dbReference type="PANTHER" id="PTHR37164:SF1">
    <property type="entry name" value="BACTERIOHEMERYTHRIN"/>
    <property type="match status" value="1"/>
</dbReference>
<gene>
    <name evidence="5" type="ORF">JOC47_002973</name>
</gene>
<dbReference type="InterPro" id="IPR012312">
    <property type="entry name" value="Hemerythrin-like"/>
</dbReference>
<dbReference type="NCBIfam" id="TIGR02481">
    <property type="entry name" value="hemeryth_dom"/>
    <property type="match status" value="1"/>
</dbReference>
<dbReference type="NCBIfam" id="NF033749">
    <property type="entry name" value="bact_hemeryth"/>
    <property type="match status" value="1"/>
</dbReference>
<comment type="similarity">
    <text evidence="1">Belongs to the hemerythrin family.</text>
</comment>
<dbReference type="SUPFAM" id="SSF47188">
    <property type="entry name" value="Hemerythrin-like"/>
    <property type="match status" value="1"/>
</dbReference>
<proteinExistence type="inferred from homology"/>
<keyword evidence="3" id="KW-0408">Iron</keyword>
<dbReference type="AlphaFoldDB" id="A0A938XQM2"/>
<evidence type="ECO:0000256" key="3">
    <source>
        <dbReference type="ARBA" id="ARBA00023004"/>
    </source>
</evidence>
<dbReference type="InterPro" id="IPR050669">
    <property type="entry name" value="Hemerythrin"/>
</dbReference>
<dbReference type="CDD" id="cd12107">
    <property type="entry name" value="Hemerythrin"/>
    <property type="match status" value="1"/>
</dbReference>
<evidence type="ECO:0000313" key="5">
    <source>
        <dbReference type="EMBL" id="MBM7558103.1"/>
    </source>
</evidence>
<name>A0A938XQM2_9FIRM</name>
<dbReference type="GO" id="GO:0046872">
    <property type="term" value="F:metal ion binding"/>
    <property type="evidence" value="ECO:0007669"/>
    <property type="project" value="UniProtKB-KW"/>
</dbReference>
<evidence type="ECO:0000259" key="4">
    <source>
        <dbReference type="Pfam" id="PF01814"/>
    </source>
</evidence>
<dbReference type="Gene3D" id="1.20.120.50">
    <property type="entry name" value="Hemerythrin-like"/>
    <property type="match status" value="1"/>
</dbReference>
<comment type="caution">
    <text evidence="5">The sequence shown here is derived from an EMBL/GenBank/DDBJ whole genome shotgun (WGS) entry which is preliminary data.</text>
</comment>
<dbReference type="InterPro" id="IPR035938">
    <property type="entry name" value="Hemerythrin-like_sf"/>
</dbReference>
<feature type="domain" description="Hemerythrin-like" evidence="4">
    <location>
        <begin position="10"/>
        <end position="130"/>
    </location>
</feature>
<reference evidence="5" key="1">
    <citation type="submission" date="2021-01" db="EMBL/GenBank/DDBJ databases">
        <title>Genomic Encyclopedia of Type Strains, Phase IV (KMG-IV): sequencing the most valuable type-strain genomes for metagenomic binning, comparative biology and taxonomic classification.</title>
        <authorList>
            <person name="Goeker M."/>
        </authorList>
    </citation>
    <scope>NUCLEOTIDE SEQUENCE</scope>
    <source>
        <strain evidence="5">DSM 23230</strain>
    </source>
</reference>
<accession>A0A938XQM2</accession>
<dbReference type="Pfam" id="PF01814">
    <property type="entry name" value="Hemerythrin"/>
    <property type="match status" value="1"/>
</dbReference>
<evidence type="ECO:0000256" key="1">
    <source>
        <dbReference type="ARBA" id="ARBA00010587"/>
    </source>
</evidence>
<evidence type="ECO:0000256" key="2">
    <source>
        <dbReference type="ARBA" id="ARBA00022723"/>
    </source>
</evidence>
<organism evidence="5 6">
    <name type="scientific">Halanaerobacter jeridensis</name>
    <dbReference type="NCBI Taxonomy" id="706427"/>
    <lineage>
        <taxon>Bacteria</taxon>
        <taxon>Bacillati</taxon>
        <taxon>Bacillota</taxon>
        <taxon>Clostridia</taxon>
        <taxon>Halanaerobiales</taxon>
        <taxon>Halobacteroidaceae</taxon>
        <taxon>Halanaerobacter</taxon>
    </lineage>
</organism>
<protein>
    <submittedName>
        <fullName evidence="5">Hemerythrin</fullName>
    </submittedName>
</protein>
<sequence>MIWRENLKIGIEEIDQQHQELFKRFNDFIEVVRSTDYSQEAKKNKITKTVDFLNEYVIVHFDAEEKIQQKHNYPHYEEHHQAHEDFKSDLANFKEEFEKQAYDEDLVQEFSGRILTWLINHVADEDQKIANHIGSGNNE</sequence>
<dbReference type="PANTHER" id="PTHR37164">
    <property type="entry name" value="BACTERIOHEMERYTHRIN"/>
    <property type="match status" value="1"/>
</dbReference>
<dbReference type="Proteomes" id="UP000774000">
    <property type="component" value="Unassembled WGS sequence"/>
</dbReference>
<keyword evidence="2" id="KW-0479">Metal-binding</keyword>
<dbReference type="InterPro" id="IPR012827">
    <property type="entry name" value="Hemerythrin_metal-bd"/>
</dbReference>
<dbReference type="EMBL" id="JAFBDQ010000025">
    <property type="protein sequence ID" value="MBM7558103.1"/>
    <property type="molecule type" value="Genomic_DNA"/>
</dbReference>
<dbReference type="RefSeq" id="WP_204703103.1">
    <property type="nucleotide sequence ID" value="NZ_JAFBDQ010000025.1"/>
</dbReference>